<reference evidence="2 3" key="1">
    <citation type="submission" date="2023-06" db="EMBL/GenBank/DDBJ databases">
        <title>Alteromonas sp. ASW11-36 isolated from intertidal sand.</title>
        <authorList>
            <person name="Li Y."/>
        </authorList>
    </citation>
    <scope>NUCLEOTIDE SEQUENCE [LARGE SCALE GENOMIC DNA]</scope>
    <source>
        <strain evidence="2 3">ASW11-36</strain>
    </source>
</reference>
<name>A0ABT7SWS2_9ALTE</name>
<comment type="caution">
    <text evidence="2">The sequence shown here is derived from an EMBL/GenBank/DDBJ whole genome shotgun (WGS) entry which is preliminary data.</text>
</comment>
<proteinExistence type="predicted"/>
<dbReference type="InterPro" id="IPR021806">
    <property type="entry name" value="DUF3379"/>
</dbReference>
<keyword evidence="1" id="KW-0812">Transmembrane</keyword>
<dbReference type="EMBL" id="JAUCBP010000006">
    <property type="protein sequence ID" value="MDM7859997.1"/>
    <property type="molecule type" value="Genomic_DNA"/>
</dbReference>
<keyword evidence="3" id="KW-1185">Reference proteome</keyword>
<keyword evidence="1" id="KW-1133">Transmembrane helix</keyword>
<evidence type="ECO:0000313" key="2">
    <source>
        <dbReference type="EMBL" id="MDM7859997.1"/>
    </source>
</evidence>
<evidence type="ECO:0000256" key="1">
    <source>
        <dbReference type="SAM" id="Phobius"/>
    </source>
</evidence>
<dbReference type="Pfam" id="PF11859">
    <property type="entry name" value="DUF3379"/>
    <property type="match status" value="1"/>
</dbReference>
<protein>
    <submittedName>
        <fullName evidence="2">DUF3379 family protein</fullName>
    </submittedName>
</protein>
<accession>A0ABT7SWS2</accession>
<organism evidence="2 3">
    <name type="scientific">Alteromonas arenosi</name>
    <dbReference type="NCBI Taxonomy" id="3055817"/>
    <lineage>
        <taxon>Bacteria</taxon>
        <taxon>Pseudomonadati</taxon>
        <taxon>Pseudomonadota</taxon>
        <taxon>Gammaproteobacteria</taxon>
        <taxon>Alteromonadales</taxon>
        <taxon>Alteromonadaceae</taxon>
        <taxon>Alteromonas/Salinimonas group</taxon>
        <taxon>Alteromonas</taxon>
    </lineage>
</organism>
<dbReference type="Proteomes" id="UP001234343">
    <property type="component" value="Unassembled WGS sequence"/>
</dbReference>
<feature type="transmembrane region" description="Helical" evidence="1">
    <location>
        <begin position="87"/>
        <end position="105"/>
    </location>
</feature>
<keyword evidence="1" id="KW-0472">Membrane</keyword>
<evidence type="ECO:0000313" key="3">
    <source>
        <dbReference type="Proteomes" id="UP001234343"/>
    </source>
</evidence>
<sequence length="240" mass="26142">MSVDSRPMDELAFRRSLYAEPHSTDPQIKAAATSSERNRAFAEELLRLDAAISAASKVPVPEGLASRIIWQGSISEFALHKKRTRTYIALAASLAFVTGLSVVVWQQQTSTIDLTAEALAHMNHVEGYRGSTVSLAETNGKLAAFGAALISDIGVIKSANFCWLDKVRSLHLIVETTSGLVSVFFVPDVDGSEFGQRFSNQQFVGEKLTTEKAQVLMIGEQGQDLHELSEKINNNLVFSA</sequence>
<dbReference type="RefSeq" id="WP_289364206.1">
    <property type="nucleotide sequence ID" value="NZ_JAUCBP010000006.1"/>
</dbReference>
<gene>
    <name evidence="2" type="ORF">QTP81_05235</name>
</gene>